<dbReference type="FunFam" id="1.10.12.10:FF:000001">
    <property type="entry name" value="Probable enoyl-CoA hydratase, mitochondrial"/>
    <property type="match status" value="1"/>
</dbReference>
<evidence type="ECO:0000256" key="3">
    <source>
        <dbReference type="ARBA" id="ARBA00023098"/>
    </source>
</evidence>
<evidence type="ECO:0000256" key="1">
    <source>
        <dbReference type="ARBA" id="ARBA00005254"/>
    </source>
</evidence>
<dbReference type="OrthoDB" id="8452484at2"/>
<dbReference type="Gene3D" id="3.90.226.10">
    <property type="entry name" value="2-enoyl-CoA Hydratase, Chain A, domain 1"/>
    <property type="match status" value="1"/>
</dbReference>
<dbReference type="RefSeq" id="WP_011719237.1">
    <property type="nucleotide sequence ID" value="NC_008578.1"/>
</dbReference>
<dbReference type="InParanoid" id="A0LRW4"/>
<evidence type="ECO:0000256" key="4">
    <source>
        <dbReference type="ARBA" id="ARBA00023239"/>
    </source>
</evidence>
<sequence length="270" mass="28090">MTSTHRAAQPAGDGVRVERPGPHVVQVILDRPQALNALSTELAIQIAGILAGIAGEESTRAVVITSSSPRAFCVGADLKERADFTDAQLLQQRPVIRDLFAAVRQLPMPSIAGVAGYALGGGCELALSCDVIVADESAVFGLPEVGVGLVPGGGGTQLLPRRIGLGRACDLLFTGRRIDAGEAFRLGLVDRLVPVGHAEQAALDLAEAVAANSPVAVRAAKRAVHAAFGVELPTGLEIEDAAWQTAATSADRREGIAAFVEKRKPRWTTS</sequence>
<keyword evidence="9" id="KW-1185">Reference proteome</keyword>
<accession>A0LRW4</accession>
<dbReference type="FunFam" id="3.90.226.10:FF:000009">
    <property type="entry name" value="Carnitinyl-CoA dehydratase"/>
    <property type="match status" value="1"/>
</dbReference>
<dbReference type="PANTHER" id="PTHR11941">
    <property type="entry name" value="ENOYL-COA HYDRATASE-RELATED"/>
    <property type="match status" value="1"/>
</dbReference>
<dbReference type="KEGG" id="ace:Acel_0400"/>
<keyword evidence="4 8" id="KW-0456">Lyase</keyword>
<evidence type="ECO:0000256" key="2">
    <source>
        <dbReference type="ARBA" id="ARBA00012076"/>
    </source>
</evidence>
<dbReference type="InterPro" id="IPR029045">
    <property type="entry name" value="ClpP/crotonase-like_dom_sf"/>
</dbReference>
<dbReference type="PROSITE" id="PS00166">
    <property type="entry name" value="ENOYL_COA_HYDRATASE"/>
    <property type="match status" value="1"/>
</dbReference>
<evidence type="ECO:0000313" key="8">
    <source>
        <dbReference type="EMBL" id="ABK52174.1"/>
    </source>
</evidence>
<dbReference type="STRING" id="351607.Acel_0400"/>
<evidence type="ECO:0000313" key="9">
    <source>
        <dbReference type="Proteomes" id="UP000008221"/>
    </source>
</evidence>
<comment type="catalytic activity">
    <reaction evidence="5">
        <text>a (3S)-3-hydroxyacyl-CoA = a (2E)-enoyl-CoA + H2O</text>
        <dbReference type="Rhea" id="RHEA:16105"/>
        <dbReference type="ChEBI" id="CHEBI:15377"/>
        <dbReference type="ChEBI" id="CHEBI:57318"/>
        <dbReference type="ChEBI" id="CHEBI:58856"/>
        <dbReference type="EC" id="4.2.1.17"/>
    </reaction>
</comment>
<evidence type="ECO:0000256" key="6">
    <source>
        <dbReference type="ARBA" id="ARBA00023717"/>
    </source>
</evidence>
<dbReference type="Pfam" id="PF00378">
    <property type="entry name" value="ECH_1"/>
    <property type="match status" value="1"/>
</dbReference>
<dbReference type="SUPFAM" id="SSF52096">
    <property type="entry name" value="ClpP/crotonase"/>
    <property type="match status" value="1"/>
</dbReference>
<dbReference type="Proteomes" id="UP000008221">
    <property type="component" value="Chromosome"/>
</dbReference>
<dbReference type="InterPro" id="IPR018376">
    <property type="entry name" value="Enoyl-CoA_hyd/isom_CS"/>
</dbReference>
<dbReference type="eggNOG" id="COG1024">
    <property type="taxonomic scope" value="Bacteria"/>
</dbReference>
<dbReference type="GO" id="GO:0006635">
    <property type="term" value="P:fatty acid beta-oxidation"/>
    <property type="evidence" value="ECO:0007669"/>
    <property type="project" value="TreeGrafter"/>
</dbReference>
<keyword evidence="3" id="KW-0443">Lipid metabolism</keyword>
<reference evidence="8 9" key="1">
    <citation type="journal article" date="2009" name="Genome Res.">
        <title>Complete genome of the cellulolytic thermophile Acidothermus cellulolyticus 11B provides insights into its ecophysiological and evolutionary adaptations.</title>
        <authorList>
            <person name="Barabote R.D."/>
            <person name="Xie G."/>
            <person name="Leu D.H."/>
            <person name="Normand P."/>
            <person name="Necsulea A."/>
            <person name="Daubin V."/>
            <person name="Medigue C."/>
            <person name="Adney W.S."/>
            <person name="Xu X.C."/>
            <person name="Lapidus A."/>
            <person name="Parales R.E."/>
            <person name="Detter C."/>
            <person name="Pujic P."/>
            <person name="Bruce D."/>
            <person name="Lavire C."/>
            <person name="Challacombe J.F."/>
            <person name="Brettin T.S."/>
            <person name="Berry A.M."/>
        </authorList>
    </citation>
    <scope>NUCLEOTIDE SEQUENCE [LARGE SCALE GENOMIC DNA]</scope>
    <source>
        <strain evidence="9">ATCC 43068 / DSM 8971 / 11B</strain>
    </source>
</reference>
<dbReference type="Gene3D" id="1.10.12.10">
    <property type="entry name" value="Lyase 2-enoyl-coa Hydratase, Chain A, domain 2"/>
    <property type="match status" value="1"/>
</dbReference>
<name>A0LRW4_ACIC1</name>
<dbReference type="PANTHER" id="PTHR11941:SF169">
    <property type="entry name" value="(7AS)-7A-METHYL-1,5-DIOXO-2,3,5,6,7,7A-HEXAHYDRO-1H-INDENE-CARBOXYL-COA HYDROLASE"/>
    <property type="match status" value="1"/>
</dbReference>
<comment type="catalytic activity">
    <reaction evidence="6">
        <text>a 4-saturated-(3S)-3-hydroxyacyl-CoA = a (3E)-enoyl-CoA + H2O</text>
        <dbReference type="Rhea" id="RHEA:20724"/>
        <dbReference type="ChEBI" id="CHEBI:15377"/>
        <dbReference type="ChEBI" id="CHEBI:58521"/>
        <dbReference type="ChEBI" id="CHEBI:137480"/>
        <dbReference type="EC" id="4.2.1.17"/>
    </reaction>
</comment>
<gene>
    <name evidence="8" type="ordered locus">Acel_0400</name>
</gene>
<dbReference type="AlphaFoldDB" id="A0LRW4"/>
<evidence type="ECO:0000256" key="7">
    <source>
        <dbReference type="RuleBase" id="RU003707"/>
    </source>
</evidence>
<dbReference type="GO" id="GO:0018812">
    <property type="term" value="F:3-hydroxyacyl-CoA dehydratase activity"/>
    <property type="evidence" value="ECO:0007669"/>
    <property type="project" value="RHEA"/>
</dbReference>
<dbReference type="EMBL" id="CP000481">
    <property type="protein sequence ID" value="ABK52174.1"/>
    <property type="molecule type" value="Genomic_DNA"/>
</dbReference>
<protein>
    <recommendedName>
        <fullName evidence="2">enoyl-CoA hydratase</fullName>
        <ecNumber evidence="2">4.2.1.17</ecNumber>
    </recommendedName>
</protein>
<dbReference type="CDD" id="cd06558">
    <property type="entry name" value="crotonase-like"/>
    <property type="match status" value="1"/>
</dbReference>
<proteinExistence type="inferred from homology"/>
<organism evidence="8 9">
    <name type="scientific">Acidothermus cellulolyticus (strain ATCC 43068 / DSM 8971 / 11B)</name>
    <dbReference type="NCBI Taxonomy" id="351607"/>
    <lineage>
        <taxon>Bacteria</taxon>
        <taxon>Bacillati</taxon>
        <taxon>Actinomycetota</taxon>
        <taxon>Actinomycetes</taxon>
        <taxon>Acidothermales</taxon>
        <taxon>Acidothermaceae</taxon>
        <taxon>Acidothermus</taxon>
    </lineage>
</organism>
<dbReference type="InterPro" id="IPR001753">
    <property type="entry name" value="Enoyl-CoA_hydra/iso"/>
</dbReference>
<dbReference type="InterPro" id="IPR014748">
    <property type="entry name" value="Enoyl-CoA_hydra_C"/>
</dbReference>
<comment type="similarity">
    <text evidence="1 7">Belongs to the enoyl-CoA hydratase/isomerase family.</text>
</comment>
<dbReference type="HOGENOM" id="CLU_009834_7_6_11"/>
<dbReference type="EC" id="4.2.1.17" evidence="2"/>
<evidence type="ECO:0000256" key="5">
    <source>
        <dbReference type="ARBA" id="ARBA00023709"/>
    </source>
</evidence>